<dbReference type="EMBL" id="QAYG01000013">
    <property type="protein sequence ID" value="PTW54961.1"/>
    <property type="molecule type" value="Genomic_DNA"/>
</dbReference>
<evidence type="ECO:0000259" key="5">
    <source>
        <dbReference type="Pfam" id="PF08100"/>
    </source>
</evidence>
<reference evidence="6 7" key="1">
    <citation type="submission" date="2018-04" db="EMBL/GenBank/DDBJ databases">
        <title>Genomic Encyclopedia of Archaeal and Bacterial Type Strains, Phase II (KMG-II): from individual species to whole genera.</title>
        <authorList>
            <person name="Goeker M."/>
        </authorList>
    </citation>
    <scope>NUCLEOTIDE SEQUENCE [LARGE SCALE GENOMIC DNA]</scope>
    <source>
        <strain evidence="6 7">DSM 23382</strain>
    </source>
</reference>
<name>A0A2T5UU17_9HYPH</name>
<keyword evidence="3" id="KW-0949">S-adenosyl-L-methionine</keyword>
<dbReference type="GO" id="GO:0032259">
    <property type="term" value="P:methylation"/>
    <property type="evidence" value="ECO:0007669"/>
    <property type="project" value="UniProtKB-KW"/>
</dbReference>
<organism evidence="6 7">
    <name type="scientific">Breoghania corrubedonensis</name>
    <dbReference type="NCBI Taxonomy" id="665038"/>
    <lineage>
        <taxon>Bacteria</taxon>
        <taxon>Pseudomonadati</taxon>
        <taxon>Pseudomonadota</taxon>
        <taxon>Alphaproteobacteria</taxon>
        <taxon>Hyphomicrobiales</taxon>
        <taxon>Stappiaceae</taxon>
        <taxon>Breoghania</taxon>
    </lineage>
</organism>
<dbReference type="Pfam" id="PF00891">
    <property type="entry name" value="Methyltransf_2"/>
    <property type="match status" value="1"/>
</dbReference>
<dbReference type="PROSITE" id="PS51683">
    <property type="entry name" value="SAM_OMT_II"/>
    <property type="match status" value="1"/>
</dbReference>
<dbReference type="InterPro" id="IPR036388">
    <property type="entry name" value="WH-like_DNA-bd_sf"/>
</dbReference>
<dbReference type="Proteomes" id="UP000244081">
    <property type="component" value="Unassembled WGS sequence"/>
</dbReference>
<dbReference type="Pfam" id="PF08100">
    <property type="entry name" value="Dimerisation"/>
    <property type="match status" value="1"/>
</dbReference>
<dbReference type="InterPro" id="IPR001077">
    <property type="entry name" value="COMT_C"/>
</dbReference>
<gene>
    <name evidence="6" type="ORF">C8N35_1131</name>
</gene>
<evidence type="ECO:0000256" key="2">
    <source>
        <dbReference type="ARBA" id="ARBA00022679"/>
    </source>
</evidence>
<feature type="domain" description="O-methyltransferase dimerisation" evidence="5">
    <location>
        <begin position="15"/>
        <end position="90"/>
    </location>
</feature>
<dbReference type="CDD" id="cd02440">
    <property type="entry name" value="AdoMet_MTases"/>
    <property type="match status" value="1"/>
</dbReference>
<dbReference type="GO" id="GO:0008171">
    <property type="term" value="F:O-methyltransferase activity"/>
    <property type="evidence" value="ECO:0007669"/>
    <property type="project" value="InterPro"/>
</dbReference>
<dbReference type="AlphaFoldDB" id="A0A2T5UU17"/>
<dbReference type="InterPro" id="IPR036390">
    <property type="entry name" value="WH_DNA-bd_sf"/>
</dbReference>
<keyword evidence="1 6" id="KW-0489">Methyltransferase</keyword>
<dbReference type="OrthoDB" id="9766840at2"/>
<dbReference type="SUPFAM" id="SSF46785">
    <property type="entry name" value="Winged helix' DNA-binding domain"/>
    <property type="match status" value="1"/>
</dbReference>
<dbReference type="GO" id="GO:0046983">
    <property type="term" value="F:protein dimerization activity"/>
    <property type="evidence" value="ECO:0007669"/>
    <property type="project" value="InterPro"/>
</dbReference>
<dbReference type="SUPFAM" id="SSF53335">
    <property type="entry name" value="S-adenosyl-L-methionine-dependent methyltransferases"/>
    <property type="match status" value="1"/>
</dbReference>
<dbReference type="InterPro" id="IPR029063">
    <property type="entry name" value="SAM-dependent_MTases_sf"/>
</dbReference>
<evidence type="ECO:0000313" key="7">
    <source>
        <dbReference type="Proteomes" id="UP000244081"/>
    </source>
</evidence>
<proteinExistence type="predicted"/>
<dbReference type="PIRSF" id="PIRSF005739">
    <property type="entry name" value="O-mtase"/>
    <property type="match status" value="1"/>
</dbReference>
<keyword evidence="2" id="KW-0808">Transferase</keyword>
<dbReference type="Gene3D" id="1.10.10.10">
    <property type="entry name" value="Winged helix-like DNA-binding domain superfamily/Winged helix DNA-binding domain"/>
    <property type="match status" value="1"/>
</dbReference>
<evidence type="ECO:0000313" key="6">
    <source>
        <dbReference type="EMBL" id="PTW54961.1"/>
    </source>
</evidence>
<dbReference type="PANTHER" id="PTHR43712">
    <property type="entry name" value="PUTATIVE (AFU_ORTHOLOGUE AFUA_4G14580)-RELATED"/>
    <property type="match status" value="1"/>
</dbReference>
<keyword evidence="7" id="KW-1185">Reference proteome</keyword>
<keyword evidence="6" id="KW-0830">Ubiquinone</keyword>
<dbReference type="RefSeq" id="WP_107991837.1">
    <property type="nucleotide sequence ID" value="NZ_QAYG01000013.1"/>
</dbReference>
<comment type="caution">
    <text evidence="6">The sequence shown here is derived from an EMBL/GenBank/DDBJ whole genome shotgun (WGS) entry which is preliminary data.</text>
</comment>
<evidence type="ECO:0000256" key="3">
    <source>
        <dbReference type="ARBA" id="ARBA00022691"/>
    </source>
</evidence>
<dbReference type="PANTHER" id="PTHR43712:SF2">
    <property type="entry name" value="O-METHYLTRANSFERASE CICE"/>
    <property type="match status" value="1"/>
</dbReference>
<sequence>MISPEPLESAEQISDIAFAFMGSKALFTALHVGLFTALADEGAELDIVADRTGLDPDRATTLLTALASLGLVECAGGTYRNSPAAESFLVNGRKYDFGDYLRLQIDKQMYPFLTQLEGALTGELDPEQVSSYADWFSDPKEARLYSESQHAGSLGPGRSLARTVDLSAARKMLDVGGGTGAFSISLCKAYPELTSTVLDFPNVVKVGEDFVKAAGLSERISFQGGNALENEWPAPVDVVLMSYLFSGVPGETIPGLVRKAMEVLSPGGHFIVHDFMVGDDRTGPKLAALWQLQHVAFNPQAKSITGGFVSSLMKDAGFADIEVSEMIPGMTMMVRGVKPRT</sequence>
<evidence type="ECO:0000259" key="4">
    <source>
        <dbReference type="Pfam" id="PF00891"/>
    </source>
</evidence>
<evidence type="ECO:0000256" key="1">
    <source>
        <dbReference type="ARBA" id="ARBA00022603"/>
    </source>
</evidence>
<dbReference type="InterPro" id="IPR012967">
    <property type="entry name" value="COMT_dimerisation"/>
</dbReference>
<feature type="domain" description="O-methyltransferase C-terminal" evidence="4">
    <location>
        <begin position="136"/>
        <end position="318"/>
    </location>
</feature>
<protein>
    <submittedName>
        <fullName evidence="6">Ubiquinone/menaquinone biosynthesis C-methylase UbiE</fullName>
    </submittedName>
</protein>
<accession>A0A2T5UU17</accession>
<dbReference type="Gene3D" id="3.40.50.150">
    <property type="entry name" value="Vaccinia Virus protein VP39"/>
    <property type="match status" value="1"/>
</dbReference>
<dbReference type="InterPro" id="IPR016461">
    <property type="entry name" value="COMT-like"/>
</dbReference>